<organism evidence="1">
    <name type="scientific">Rhizophora mucronata</name>
    <name type="common">Asiatic mangrove</name>
    <dbReference type="NCBI Taxonomy" id="61149"/>
    <lineage>
        <taxon>Eukaryota</taxon>
        <taxon>Viridiplantae</taxon>
        <taxon>Streptophyta</taxon>
        <taxon>Embryophyta</taxon>
        <taxon>Tracheophyta</taxon>
        <taxon>Spermatophyta</taxon>
        <taxon>Magnoliopsida</taxon>
        <taxon>eudicotyledons</taxon>
        <taxon>Gunneridae</taxon>
        <taxon>Pentapetalae</taxon>
        <taxon>rosids</taxon>
        <taxon>fabids</taxon>
        <taxon>Malpighiales</taxon>
        <taxon>Rhizophoraceae</taxon>
        <taxon>Rhizophora</taxon>
    </lineage>
</organism>
<sequence length="24" mass="2628">MPLHEPRSKILAITNPPGLVLLMS</sequence>
<proteinExistence type="predicted"/>
<accession>A0A2P2NI77</accession>
<reference evidence="1" key="1">
    <citation type="submission" date="2018-02" db="EMBL/GenBank/DDBJ databases">
        <title>Rhizophora mucronata_Transcriptome.</title>
        <authorList>
            <person name="Meera S.P."/>
            <person name="Sreeshan A."/>
            <person name="Augustine A."/>
        </authorList>
    </citation>
    <scope>NUCLEOTIDE SEQUENCE</scope>
    <source>
        <tissue evidence="1">Leaf</tissue>
    </source>
</reference>
<dbReference type="EMBL" id="GGEC01061626">
    <property type="protein sequence ID" value="MBX42110.1"/>
    <property type="molecule type" value="Transcribed_RNA"/>
</dbReference>
<protein>
    <submittedName>
        <fullName evidence="1">Uncharacterized protein</fullName>
    </submittedName>
</protein>
<name>A0A2P2NI77_RHIMU</name>
<dbReference type="AlphaFoldDB" id="A0A2P2NI77"/>
<evidence type="ECO:0000313" key="1">
    <source>
        <dbReference type="EMBL" id="MBX42110.1"/>
    </source>
</evidence>